<dbReference type="EMBL" id="JACEIK010006060">
    <property type="protein sequence ID" value="MCE2055017.1"/>
    <property type="molecule type" value="Genomic_DNA"/>
</dbReference>
<keyword evidence="2" id="KW-1185">Reference proteome</keyword>
<evidence type="ECO:0000313" key="2">
    <source>
        <dbReference type="Proteomes" id="UP000823775"/>
    </source>
</evidence>
<proteinExistence type="predicted"/>
<feature type="non-terminal residue" evidence="1">
    <location>
        <position position="1"/>
    </location>
</feature>
<sequence length="160" mass="17978">RHSAVTTGSLITTIRQLKFSTALKERFSVAMVTKRSAHPDHGCPLNYPIATSFRGGLAVLSLLELDKENKTKVDASGKILRWLKWPMHENKIAKTYVERVGINEGVTEFQGHDTLGAQFTYRFAPLVAAWLDLEIIIELPLVIRVEEATLVEEKDMTKSD</sequence>
<comment type="caution">
    <text evidence="1">The sequence shown here is derived from an EMBL/GenBank/DDBJ whole genome shotgun (WGS) entry which is preliminary data.</text>
</comment>
<organism evidence="1 2">
    <name type="scientific">Datura stramonium</name>
    <name type="common">Jimsonweed</name>
    <name type="synonym">Common thornapple</name>
    <dbReference type="NCBI Taxonomy" id="4076"/>
    <lineage>
        <taxon>Eukaryota</taxon>
        <taxon>Viridiplantae</taxon>
        <taxon>Streptophyta</taxon>
        <taxon>Embryophyta</taxon>
        <taxon>Tracheophyta</taxon>
        <taxon>Spermatophyta</taxon>
        <taxon>Magnoliopsida</taxon>
        <taxon>eudicotyledons</taxon>
        <taxon>Gunneridae</taxon>
        <taxon>Pentapetalae</taxon>
        <taxon>asterids</taxon>
        <taxon>lamiids</taxon>
        <taxon>Solanales</taxon>
        <taxon>Solanaceae</taxon>
        <taxon>Solanoideae</taxon>
        <taxon>Datureae</taxon>
        <taxon>Datura</taxon>
    </lineage>
</organism>
<gene>
    <name evidence="1" type="ORF">HAX54_041795</name>
</gene>
<evidence type="ECO:0000313" key="1">
    <source>
        <dbReference type="EMBL" id="MCE2055017.1"/>
    </source>
</evidence>
<reference evidence="1 2" key="1">
    <citation type="journal article" date="2021" name="BMC Genomics">
        <title>Datura genome reveals duplications of psychoactive alkaloid biosynthetic genes and high mutation rate following tissue culture.</title>
        <authorList>
            <person name="Rajewski A."/>
            <person name="Carter-House D."/>
            <person name="Stajich J."/>
            <person name="Litt A."/>
        </authorList>
    </citation>
    <scope>NUCLEOTIDE SEQUENCE [LARGE SCALE GENOMIC DNA]</scope>
    <source>
        <strain evidence="1">AR-01</strain>
    </source>
</reference>
<accession>A0ABS8VYF4</accession>
<dbReference type="Proteomes" id="UP000823775">
    <property type="component" value="Unassembled WGS sequence"/>
</dbReference>
<protein>
    <submittedName>
        <fullName evidence="1">Uncharacterized protein</fullName>
    </submittedName>
</protein>
<name>A0ABS8VYF4_DATST</name>